<dbReference type="Pfam" id="PF01266">
    <property type="entry name" value="DAO"/>
    <property type="match status" value="1"/>
</dbReference>
<dbReference type="OrthoDB" id="429143at2759"/>
<accession>A0A061BG58</accession>
<dbReference type="InterPro" id="IPR036188">
    <property type="entry name" value="FAD/NAD-bd_sf"/>
</dbReference>
<evidence type="ECO:0000313" key="3">
    <source>
        <dbReference type="EMBL" id="CDR48974.1"/>
    </source>
</evidence>
<proteinExistence type="predicted"/>
<dbReference type="PANTHER" id="PTHR13847">
    <property type="entry name" value="SARCOSINE DEHYDROGENASE-RELATED"/>
    <property type="match status" value="1"/>
</dbReference>
<dbReference type="SUPFAM" id="SSF51905">
    <property type="entry name" value="FAD/NAD(P)-binding domain"/>
    <property type="match status" value="1"/>
</dbReference>
<dbReference type="GO" id="GO:0005737">
    <property type="term" value="C:cytoplasm"/>
    <property type="evidence" value="ECO:0007669"/>
    <property type="project" value="TreeGrafter"/>
</dbReference>
<dbReference type="InterPro" id="IPR006076">
    <property type="entry name" value="FAD-dep_OxRdtase"/>
</dbReference>
<feature type="region of interest" description="Disordered" evidence="1">
    <location>
        <begin position="334"/>
        <end position="365"/>
    </location>
</feature>
<name>A0A061BG58_RHOTO</name>
<evidence type="ECO:0000256" key="1">
    <source>
        <dbReference type="SAM" id="MobiDB-lite"/>
    </source>
</evidence>
<dbReference type="EMBL" id="LK052957">
    <property type="protein sequence ID" value="CDR48974.1"/>
    <property type="molecule type" value="Genomic_DNA"/>
</dbReference>
<gene>
    <name evidence="3" type="ORF">RHTO0S_22e00430g</name>
</gene>
<feature type="domain" description="FAD dependent oxidoreductase" evidence="2">
    <location>
        <begin position="57"/>
        <end position="491"/>
    </location>
</feature>
<feature type="region of interest" description="Disordered" evidence="1">
    <location>
        <begin position="1"/>
        <end position="31"/>
    </location>
</feature>
<dbReference type="Gene3D" id="3.50.50.60">
    <property type="entry name" value="FAD/NAD(P)-binding domain"/>
    <property type="match status" value="1"/>
</dbReference>
<dbReference type="PANTHER" id="PTHR13847:SF260">
    <property type="entry name" value="FAD DEPENDENT OXIDOREDUCTASE DOMAIN-CONTAINING PROTEIN"/>
    <property type="match status" value="1"/>
</dbReference>
<evidence type="ECO:0000259" key="2">
    <source>
        <dbReference type="Pfam" id="PF01266"/>
    </source>
</evidence>
<reference evidence="3" key="1">
    <citation type="journal article" date="2014" name="Genome Announc.">
        <title>Draft genome sequence of Rhodosporidium toruloides CECT1137, an oleaginous yeast of biotechnological interest.</title>
        <authorList>
            <person name="Morin N."/>
            <person name="Calcas X."/>
            <person name="Devillers H."/>
            <person name="Durrens P."/>
            <person name="Sherman D.J."/>
            <person name="Nicaud J.-M."/>
            <person name="Neuveglise C."/>
        </authorList>
    </citation>
    <scope>NUCLEOTIDE SEQUENCE</scope>
    <source>
        <strain evidence="3">CECT1137</strain>
    </source>
</reference>
<organism evidence="3">
    <name type="scientific">Rhodotorula toruloides</name>
    <name type="common">Yeast</name>
    <name type="synonym">Rhodosporidium toruloides</name>
    <dbReference type="NCBI Taxonomy" id="5286"/>
    <lineage>
        <taxon>Eukaryota</taxon>
        <taxon>Fungi</taxon>
        <taxon>Dikarya</taxon>
        <taxon>Basidiomycota</taxon>
        <taxon>Pucciniomycotina</taxon>
        <taxon>Microbotryomycetes</taxon>
        <taxon>Sporidiobolales</taxon>
        <taxon>Sporidiobolaceae</taxon>
        <taxon>Rhodotorula</taxon>
    </lineage>
</organism>
<sequence>MDSPISPLQTHGWPSDSNHFPPSPPPHPDPLPSYWLQNWSSVLTHAGMDAELPQEADVVVIGSGLTGTCFVDELVRLLTGDEGGRFEGRTVKVVVLEARTFCSGATGRNGGHLTAYPIAHFADISSAHGIDEARRAIRLEEGAIKWVVETCESEGWSEWVDLRKDAGTLAMFDSPAEIAAIESSLALAAKAGQDTSTVRWVSSAEAREQYGAETKRGLFVPGNTLYPLKFVTGLFRRAQKKAEEAVVKAQREGSEKPVEVDLFTHCLVDKVVEGAAGEGGRGRWVVKTARGDIKATHVVHATNGYASHVLPSLNAPNSPHSRILPTRAQMLALHPTSSSSSPNWTPAFSPSSPPDPPHSSNHPKGVNAYFFQRSYSAAGRERGEILLGGEREKAEGWEWGVADDASVNQVVSGKLKEAMGKLFPSKFGKAMDGTEAVMEWTGIMGYRSEGNPMVGPVYIDGQRQEGQWISAGYSGHGMPRAPLCGHLLASLIHHSLRQTTSTTAQPFTLPAWFPRHLLTTIDGKGRGDTRLAEESEAGAKKREKGWVWVRGENGGEKGQTGL</sequence>
<feature type="compositionally biased region" description="Basic and acidic residues" evidence="1">
    <location>
        <begin position="524"/>
        <end position="540"/>
    </location>
</feature>
<feature type="compositionally biased region" description="Pro residues" evidence="1">
    <location>
        <begin position="21"/>
        <end position="31"/>
    </location>
</feature>
<dbReference type="Gene3D" id="3.30.9.10">
    <property type="entry name" value="D-Amino Acid Oxidase, subunit A, domain 2"/>
    <property type="match status" value="1"/>
</dbReference>
<dbReference type="AlphaFoldDB" id="A0A061BG58"/>
<feature type="region of interest" description="Disordered" evidence="1">
    <location>
        <begin position="524"/>
        <end position="562"/>
    </location>
</feature>
<protein>
    <submittedName>
        <fullName evidence="3">RHTO0S22e00430g1_1</fullName>
    </submittedName>
</protein>